<dbReference type="PANTHER" id="PTHR10037">
    <property type="entry name" value="VOLTAGE-GATED CATION CHANNEL CALCIUM AND SODIUM"/>
    <property type="match status" value="1"/>
</dbReference>
<feature type="non-terminal residue" evidence="8">
    <location>
        <position position="1"/>
    </location>
</feature>
<protein>
    <recommendedName>
        <fullName evidence="7">Ion transport domain-containing protein</fullName>
    </recommendedName>
</protein>
<organism evidence="8 9">
    <name type="scientific">Prorocentrum cordatum</name>
    <dbReference type="NCBI Taxonomy" id="2364126"/>
    <lineage>
        <taxon>Eukaryota</taxon>
        <taxon>Sar</taxon>
        <taxon>Alveolata</taxon>
        <taxon>Dinophyceae</taxon>
        <taxon>Prorocentrales</taxon>
        <taxon>Prorocentraceae</taxon>
        <taxon>Prorocentrum</taxon>
    </lineage>
</organism>
<keyword evidence="2 6" id="KW-0812">Transmembrane</keyword>
<feature type="transmembrane region" description="Helical" evidence="6">
    <location>
        <begin position="260"/>
        <end position="283"/>
    </location>
</feature>
<feature type="transmembrane region" description="Helical" evidence="6">
    <location>
        <begin position="446"/>
        <end position="469"/>
    </location>
</feature>
<dbReference type="SUPFAM" id="SSF81324">
    <property type="entry name" value="Voltage-gated potassium channels"/>
    <property type="match status" value="1"/>
</dbReference>
<dbReference type="InterPro" id="IPR027359">
    <property type="entry name" value="Volt_channel_dom_sf"/>
</dbReference>
<feature type="region of interest" description="Disordered" evidence="5">
    <location>
        <begin position="57"/>
        <end position="92"/>
    </location>
</feature>
<comment type="caution">
    <text evidence="8">The sequence shown here is derived from an EMBL/GenBank/DDBJ whole genome shotgun (WGS) entry which is preliminary data.</text>
</comment>
<dbReference type="PANTHER" id="PTHR10037:SF62">
    <property type="entry name" value="SODIUM CHANNEL PROTEIN 60E"/>
    <property type="match status" value="1"/>
</dbReference>
<dbReference type="EMBL" id="CAUYUJ010020108">
    <property type="protein sequence ID" value="CAK0895913.1"/>
    <property type="molecule type" value="Genomic_DNA"/>
</dbReference>
<gene>
    <name evidence="8" type="ORF">PCOR1329_LOCUS74515</name>
</gene>
<keyword evidence="3 6" id="KW-1133">Transmembrane helix</keyword>
<reference evidence="8" key="1">
    <citation type="submission" date="2023-10" db="EMBL/GenBank/DDBJ databases">
        <authorList>
            <person name="Chen Y."/>
            <person name="Shah S."/>
            <person name="Dougan E. K."/>
            <person name="Thang M."/>
            <person name="Chan C."/>
        </authorList>
    </citation>
    <scope>NUCLEOTIDE SEQUENCE [LARGE SCALE GENOMIC DNA]</scope>
</reference>
<evidence type="ECO:0000256" key="3">
    <source>
        <dbReference type="ARBA" id="ARBA00022989"/>
    </source>
</evidence>
<feature type="transmembrane region" description="Helical" evidence="6">
    <location>
        <begin position="370"/>
        <end position="389"/>
    </location>
</feature>
<dbReference type="InterPro" id="IPR043203">
    <property type="entry name" value="VGCC_Ca_Na"/>
</dbReference>
<feature type="transmembrane region" description="Helical" evidence="6">
    <location>
        <begin position="222"/>
        <end position="240"/>
    </location>
</feature>
<dbReference type="Gene3D" id="1.10.287.70">
    <property type="match status" value="1"/>
</dbReference>
<proteinExistence type="predicted"/>
<evidence type="ECO:0000256" key="2">
    <source>
        <dbReference type="ARBA" id="ARBA00022692"/>
    </source>
</evidence>
<keyword evidence="4 6" id="KW-0472">Membrane</keyword>
<sequence>LAVLAQAILDAPRAHGRMAATIPELARHDPAESPAMSPDLFWQKLSELAAEYESLHASSADRAGSRSPGSSPCRRKRPSLATSSAGLQPMTPATSADVVFARARSVESSPAPSSRGDGEGSSTLGSALGRSPKVRRAVSLMLARAARPRRAGLGLMVRAGSRSSGAGSGTGSFDEKSMQACPSVKEEDRFNAAVRRTQMTMRVNTPPPEDVRFLHRLVKSRGFSIVIACLIILSTVMIGIETQMLSSLSSGGSSSDQLIHILSAINYALTLLFTVEIVARLYVFRLDFFVHERVWNIFDVLILLLALVEIALEFVVQALSGSKDDIFDSGGSAKVLRLFRLTRLLRLVRTFRQLKPLRLLLHSLYCAGKSVIWALLLLLVIVYSFGVILTQAVTEHTEGGTRVEDQNLLAYYGDLYRSMLSLWWAVSGGISWNELTVPLEATGNSLWVTLFLVYIAFVYFFILNVVTGVSKTLSRVLNKTWS</sequence>
<evidence type="ECO:0000256" key="5">
    <source>
        <dbReference type="SAM" id="MobiDB-lite"/>
    </source>
</evidence>
<evidence type="ECO:0000256" key="4">
    <source>
        <dbReference type="ARBA" id="ARBA00023136"/>
    </source>
</evidence>
<evidence type="ECO:0000256" key="1">
    <source>
        <dbReference type="ARBA" id="ARBA00004141"/>
    </source>
</evidence>
<evidence type="ECO:0000256" key="6">
    <source>
        <dbReference type="SAM" id="Phobius"/>
    </source>
</evidence>
<dbReference type="InterPro" id="IPR005821">
    <property type="entry name" value="Ion_trans_dom"/>
</dbReference>
<feature type="region of interest" description="Disordered" evidence="5">
    <location>
        <begin position="104"/>
        <end position="130"/>
    </location>
</feature>
<feature type="compositionally biased region" description="Polar residues" evidence="5">
    <location>
        <begin position="80"/>
        <end position="92"/>
    </location>
</feature>
<name>A0ABN9X8W5_9DINO</name>
<dbReference type="Pfam" id="PF00520">
    <property type="entry name" value="Ion_trans"/>
    <property type="match status" value="1"/>
</dbReference>
<accession>A0ABN9X8W5</accession>
<comment type="subcellular location">
    <subcellularLocation>
        <location evidence="1">Membrane</location>
        <topology evidence="1">Multi-pass membrane protein</topology>
    </subcellularLocation>
</comment>
<evidence type="ECO:0000313" key="8">
    <source>
        <dbReference type="EMBL" id="CAK0895913.1"/>
    </source>
</evidence>
<feature type="compositionally biased region" description="Low complexity" evidence="5">
    <location>
        <begin position="57"/>
        <end position="72"/>
    </location>
</feature>
<dbReference type="Gene3D" id="1.20.120.350">
    <property type="entry name" value="Voltage-gated potassium channels. Chain C"/>
    <property type="match status" value="1"/>
</dbReference>
<feature type="transmembrane region" description="Helical" evidence="6">
    <location>
        <begin position="295"/>
        <end position="319"/>
    </location>
</feature>
<evidence type="ECO:0000259" key="7">
    <source>
        <dbReference type="Pfam" id="PF00520"/>
    </source>
</evidence>
<keyword evidence="9" id="KW-1185">Reference proteome</keyword>
<feature type="domain" description="Ion transport" evidence="7">
    <location>
        <begin position="221"/>
        <end position="469"/>
    </location>
</feature>
<dbReference type="Proteomes" id="UP001189429">
    <property type="component" value="Unassembled WGS sequence"/>
</dbReference>
<evidence type="ECO:0000313" key="9">
    <source>
        <dbReference type="Proteomes" id="UP001189429"/>
    </source>
</evidence>